<keyword evidence="4 7" id="KW-0812">Transmembrane</keyword>
<name>A0A0F3IGN2_9GAMM</name>
<evidence type="ECO:0000259" key="8">
    <source>
        <dbReference type="Pfam" id="PF02470"/>
    </source>
</evidence>
<feature type="non-terminal residue" evidence="9">
    <location>
        <position position="132"/>
    </location>
</feature>
<reference evidence="10" key="1">
    <citation type="submission" date="2015-03" db="EMBL/GenBank/DDBJ databases">
        <title>Draft genome sequence of a novel methanotroph (Sn10-6) isolated from flooded ricefield rhizosphere in India.</title>
        <authorList>
            <person name="Pandit P.S."/>
            <person name="Pore S.D."/>
            <person name="Arora P."/>
            <person name="Kapse N.G."/>
            <person name="Dhakephalkar P.K."/>
            <person name="Rahalkar M.C."/>
        </authorList>
    </citation>
    <scope>NUCLEOTIDE SEQUENCE [LARGE SCALE GENOMIC DNA]</scope>
    <source>
        <strain evidence="10">Sn10-6</strain>
    </source>
</reference>
<evidence type="ECO:0000313" key="9">
    <source>
        <dbReference type="EMBL" id="KJV05862.1"/>
    </source>
</evidence>
<evidence type="ECO:0000256" key="1">
    <source>
        <dbReference type="ARBA" id="ARBA00004533"/>
    </source>
</evidence>
<dbReference type="GO" id="GO:0005886">
    <property type="term" value="C:plasma membrane"/>
    <property type="evidence" value="ECO:0007669"/>
    <property type="project" value="UniProtKB-SubCell"/>
</dbReference>
<evidence type="ECO:0000256" key="3">
    <source>
        <dbReference type="ARBA" id="ARBA00022519"/>
    </source>
</evidence>
<organism evidence="9 10">
    <name type="scientific">Methylocucumis oryzae</name>
    <dbReference type="NCBI Taxonomy" id="1632867"/>
    <lineage>
        <taxon>Bacteria</taxon>
        <taxon>Pseudomonadati</taxon>
        <taxon>Pseudomonadota</taxon>
        <taxon>Gammaproteobacteria</taxon>
        <taxon>Methylococcales</taxon>
        <taxon>Methylococcaceae</taxon>
        <taxon>Methylocucumis</taxon>
    </lineage>
</organism>
<keyword evidence="2" id="KW-1003">Cell membrane</keyword>
<evidence type="ECO:0000256" key="2">
    <source>
        <dbReference type="ARBA" id="ARBA00022475"/>
    </source>
</evidence>
<keyword evidence="6 7" id="KW-0472">Membrane</keyword>
<accession>A0A0F3IGN2</accession>
<evidence type="ECO:0000256" key="7">
    <source>
        <dbReference type="SAM" id="Phobius"/>
    </source>
</evidence>
<dbReference type="AlphaFoldDB" id="A0A0F3IGN2"/>
<dbReference type="PANTHER" id="PTHR30462">
    <property type="entry name" value="INTERMEMBRANE TRANSPORT PROTEIN PQIB-RELATED"/>
    <property type="match status" value="1"/>
</dbReference>
<proteinExistence type="predicted"/>
<dbReference type="RefSeq" id="WP_045779854.1">
    <property type="nucleotide sequence ID" value="NZ_LAJX01000161.1"/>
</dbReference>
<evidence type="ECO:0000256" key="6">
    <source>
        <dbReference type="ARBA" id="ARBA00023136"/>
    </source>
</evidence>
<sequence length="132" mass="14688">MNETSEDYDSEELLINRKPSLSIVWFLPLIALLVSGWLIYKSFSEKGPVITISLPNAEGLEVDKTKIKYLDVEVGTVTEIHISQDSKSIVVTAQMDSDAEAYLKQQTLFWVVRPQVGLRGVSGLNTLLSGPY</sequence>
<dbReference type="InterPro" id="IPR051800">
    <property type="entry name" value="PqiA-PqiB_transport"/>
</dbReference>
<keyword evidence="10" id="KW-1185">Reference proteome</keyword>
<gene>
    <name evidence="9" type="ORF">VZ94_15020</name>
</gene>
<dbReference type="Proteomes" id="UP000033684">
    <property type="component" value="Unassembled WGS sequence"/>
</dbReference>
<dbReference type="InterPro" id="IPR003399">
    <property type="entry name" value="Mce/MlaD"/>
</dbReference>
<feature type="domain" description="Mce/MlaD" evidence="8">
    <location>
        <begin position="47"/>
        <end position="117"/>
    </location>
</feature>
<comment type="caution">
    <text evidence="9">The sequence shown here is derived from an EMBL/GenBank/DDBJ whole genome shotgun (WGS) entry which is preliminary data.</text>
</comment>
<dbReference type="Pfam" id="PF02470">
    <property type="entry name" value="MlaD"/>
    <property type="match status" value="1"/>
</dbReference>
<protein>
    <submittedName>
        <fullName evidence="9">Mammalian cell entry protein</fullName>
    </submittedName>
</protein>
<keyword evidence="3" id="KW-0997">Cell inner membrane</keyword>
<keyword evidence="5 7" id="KW-1133">Transmembrane helix</keyword>
<feature type="transmembrane region" description="Helical" evidence="7">
    <location>
        <begin position="20"/>
        <end position="40"/>
    </location>
</feature>
<dbReference type="PANTHER" id="PTHR30462:SF2">
    <property type="entry name" value="INTERMEMBRANE TRANSPORT PROTEIN PQIB"/>
    <property type="match status" value="1"/>
</dbReference>
<dbReference type="EMBL" id="LAJX01000161">
    <property type="protein sequence ID" value="KJV05862.1"/>
    <property type="molecule type" value="Genomic_DNA"/>
</dbReference>
<reference evidence="9 10" key="2">
    <citation type="journal article" date="2016" name="Microb. Ecol.">
        <title>Genome Characteristics of a Novel Type I Methanotroph (Sn10-6) Isolated from a Flooded Indian Rice Field.</title>
        <authorList>
            <person name="Rahalkar M.C."/>
            <person name="Pandit P.S."/>
            <person name="Dhakephalkar P.K."/>
            <person name="Pore S."/>
            <person name="Arora P."/>
            <person name="Kapse N."/>
        </authorList>
    </citation>
    <scope>NUCLEOTIDE SEQUENCE [LARGE SCALE GENOMIC DNA]</scope>
    <source>
        <strain evidence="9 10">Sn10-6</strain>
    </source>
</reference>
<evidence type="ECO:0000256" key="4">
    <source>
        <dbReference type="ARBA" id="ARBA00022692"/>
    </source>
</evidence>
<evidence type="ECO:0000256" key="5">
    <source>
        <dbReference type="ARBA" id="ARBA00022989"/>
    </source>
</evidence>
<comment type="subcellular location">
    <subcellularLocation>
        <location evidence="1">Cell inner membrane</location>
    </subcellularLocation>
</comment>
<dbReference type="OrthoDB" id="9806984at2"/>
<evidence type="ECO:0000313" key="10">
    <source>
        <dbReference type="Proteomes" id="UP000033684"/>
    </source>
</evidence>